<feature type="domain" description="B box-type" evidence="7">
    <location>
        <begin position="73"/>
        <end position="114"/>
    </location>
</feature>
<dbReference type="PROSITE" id="PS50119">
    <property type="entry name" value="ZF_BBOX"/>
    <property type="match status" value="1"/>
</dbReference>
<evidence type="ECO:0000313" key="8">
    <source>
        <dbReference type="Ensembl" id="ENSSTUP00000009055.1"/>
    </source>
</evidence>
<evidence type="ECO:0000259" key="6">
    <source>
        <dbReference type="PROSITE" id="PS50089"/>
    </source>
</evidence>
<dbReference type="SUPFAM" id="SSF57850">
    <property type="entry name" value="RING/U-box"/>
    <property type="match status" value="1"/>
</dbReference>
<dbReference type="InterPro" id="IPR013083">
    <property type="entry name" value="Znf_RING/FYVE/PHD"/>
</dbReference>
<evidence type="ECO:0008006" key="10">
    <source>
        <dbReference type="Google" id="ProtNLM"/>
    </source>
</evidence>
<protein>
    <recommendedName>
        <fullName evidence="10">B box-type domain-containing protein</fullName>
    </recommendedName>
</protein>
<evidence type="ECO:0000256" key="4">
    <source>
        <dbReference type="PROSITE-ProRule" id="PRU00024"/>
    </source>
</evidence>
<evidence type="ECO:0000256" key="5">
    <source>
        <dbReference type="SAM" id="Coils"/>
    </source>
</evidence>
<dbReference type="SMART" id="SM00184">
    <property type="entry name" value="RING"/>
    <property type="match status" value="1"/>
</dbReference>
<dbReference type="AlphaFoldDB" id="A0A673WAU0"/>
<dbReference type="InParanoid" id="A0A673WAU0"/>
<dbReference type="Ensembl" id="ENSSTUT00000009689.1">
    <property type="protein sequence ID" value="ENSSTUP00000009055.1"/>
    <property type="gene ID" value="ENSSTUG00000004469.1"/>
</dbReference>
<reference evidence="8" key="2">
    <citation type="submission" date="2025-09" db="UniProtKB">
        <authorList>
            <consortium name="Ensembl"/>
        </authorList>
    </citation>
    <scope>IDENTIFICATION</scope>
</reference>
<evidence type="ECO:0000256" key="2">
    <source>
        <dbReference type="ARBA" id="ARBA00022771"/>
    </source>
</evidence>
<dbReference type="InterPro" id="IPR017907">
    <property type="entry name" value="Znf_RING_CS"/>
</dbReference>
<keyword evidence="2 4" id="KW-0863">Zinc-finger</keyword>
<keyword evidence="1" id="KW-0479">Metal-binding</keyword>
<keyword evidence="5" id="KW-0175">Coiled coil</keyword>
<dbReference type="SUPFAM" id="SSF57845">
    <property type="entry name" value="B-box zinc-binding domain"/>
    <property type="match status" value="1"/>
</dbReference>
<name>A0A673WAU0_SALTR</name>
<dbReference type="Proteomes" id="UP000472277">
    <property type="component" value="Chromosome 19"/>
</dbReference>
<sequence length="246" mass="29024">MIPIVQYNNYYHLRCSICTEVFTEPVSLNCQHTFCKSCIQQSLKTLQQCPLKPKLERVEQSSDHGEWRQRTTAGQDMCSKHNETLQLFCDTDKRLICVVCRDGRAHEGHKFKPVKEAQDDIMEKLVSDLIYLQEDINMVVRFLESERGITANMRERNVRLKAEISSQFEELREQLRLREEQAMREIEDMDMDFETKLTEIEEVLAEGWERQAILKSAMNIAEPREFVMWWTEKGEAEARLGPRDKM</sequence>
<accession>A0A673WAU0</accession>
<reference evidence="8" key="1">
    <citation type="submission" date="2025-08" db="UniProtKB">
        <authorList>
            <consortium name="Ensembl"/>
        </authorList>
    </citation>
    <scope>IDENTIFICATION</scope>
</reference>
<feature type="domain" description="RING-type" evidence="6">
    <location>
        <begin position="15"/>
        <end position="51"/>
    </location>
</feature>
<evidence type="ECO:0000313" key="9">
    <source>
        <dbReference type="Proteomes" id="UP000472277"/>
    </source>
</evidence>
<feature type="coiled-coil region" evidence="5">
    <location>
        <begin position="161"/>
        <end position="192"/>
    </location>
</feature>
<dbReference type="SMART" id="SM00336">
    <property type="entry name" value="BBOX"/>
    <property type="match status" value="1"/>
</dbReference>
<keyword evidence="3" id="KW-0862">Zinc</keyword>
<proteinExistence type="predicted"/>
<dbReference type="InterPro" id="IPR050143">
    <property type="entry name" value="TRIM/RBCC"/>
</dbReference>
<dbReference type="CDD" id="cd19800">
    <property type="entry name" value="Bbox2_xNF7-like"/>
    <property type="match status" value="1"/>
</dbReference>
<organism evidence="8 9">
    <name type="scientific">Salmo trutta</name>
    <name type="common">Brown trout</name>
    <dbReference type="NCBI Taxonomy" id="8032"/>
    <lineage>
        <taxon>Eukaryota</taxon>
        <taxon>Metazoa</taxon>
        <taxon>Chordata</taxon>
        <taxon>Craniata</taxon>
        <taxon>Vertebrata</taxon>
        <taxon>Euteleostomi</taxon>
        <taxon>Actinopterygii</taxon>
        <taxon>Neopterygii</taxon>
        <taxon>Teleostei</taxon>
        <taxon>Protacanthopterygii</taxon>
        <taxon>Salmoniformes</taxon>
        <taxon>Salmonidae</taxon>
        <taxon>Salmoninae</taxon>
        <taxon>Salmo</taxon>
    </lineage>
</organism>
<dbReference type="Gene3D" id="3.30.40.10">
    <property type="entry name" value="Zinc/RING finger domain, C3HC4 (zinc finger)"/>
    <property type="match status" value="1"/>
</dbReference>
<evidence type="ECO:0000259" key="7">
    <source>
        <dbReference type="PROSITE" id="PS50119"/>
    </source>
</evidence>
<dbReference type="PROSITE" id="PS00518">
    <property type="entry name" value="ZF_RING_1"/>
    <property type="match status" value="1"/>
</dbReference>
<dbReference type="PANTHER" id="PTHR24103">
    <property type="entry name" value="E3 UBIQUITIN-PROTEIN LIGASE TRIM"/>
    <property type="match status" value="1"/>
</dbReference>
<dbReference type="Pfam" id="PF00643">
    <property type="entry name" value="zf-B_box"/>
    <property type="match status" value="1"/>
</dbReference>
<dbReference type="InterPro" id="IPR001841">
    <property type="entry name" value="Znf_RING"/>
</dbReference>
<keyword evidence="9" id="KW-1185">Reference proteome</keyword>
<dbReference type="Pfam" id="PF13923">
    <property type="entry name" value="zf-C3HC4_2"/>
    <property type="match status" value="1"/>
</dbReference>
<evidence type="ECO:0000256" key="3">
    <source>
        <dbReference type="ARBA" id="ARBA00022833"/>
    </source>
</evidence>
<dbReference type="GO" id="GO:0008270">
    <property type="term" value="F:zinc ion binding"/>
    <property type="evidence" value="ECO:0007669"/>
    <property type="project" value="UniProtKB-KW"/>
</dbReference>
<dbReference type="PROSITE" id="PS50089">
    <property type="entry name" value="ZF_RING_2"/>
    <property type="match status" value="1"/>
</dbReference>
<evidence type="ECO:0000256" key="1">
    <source>
        <dbReference type="ARBA" id="ARBA00022723"/>
    </source>
</evidence>
<dbReference type="GeneTree" id="ENSGT00940000164374"/>
<dbReference type="Gene3D" id="3.30.160.60">
    <property type="entry name" value="Classic Zinc Finger"/>
    <property type="match status" value="1"/>
</dbReference>
<dbReference type="InterPro" id="IPR000315">
    <property type="entry name" value="Znf_B-box"/>
</dbReference>
<dbReference type="OMA" id="RAHEGHK"/>